<feature type="compositionally biased region" description="Low complexity" evidence="1">
    <location>
        <begin position="594"/>
        <end position="614"/>
    </location>
</feature>
<feature type="compositionally biased region" description="Polar residues" evidence="1">
    <location>
        <begin position="503"/>
        <end position="526"/>
    </location>
</feature>
<dbReference type="EMBL" id="BJON01000009">
    <property type="protein sequence ID" value="GED68687.1"/>
    <property type="molecule type" value="Genomic_DNA"/>
</dbReference>
<evidence type="ECO:0000313" key="4">
    <source>
        <dbReference type="Proteomes" id="UP000036834"/>
    </source>
</evidence>
<sequence>MSTDVGNLKAASSEIKAIGKEISNTTKALAHMEKKLSSMTGEFSSKTERLKRSMKGLRSEINGLNNLSATPRIELIEKGFSKLGALKQQLLSLSTTAAGIAIGSSIGGMIDEAKAAARERGLYAASGKTEKQMQDFDQLTNKIMDINPYLNKPQAMAMISRSEQLNPDHADKYAERAAMLSVTTVYSPEEHLRMMASMREGTGIDDPTRLANSIQEMSNTVGDMNGKFVSSIVEFSEVNGKLLNTPEKMAAMVSEIKNLGILNDDKAFGALRESVTRLTNQEELTTILKAQFEGQGSRKPEEAQLKAEEEAKRLNTALTSGDKDEQRVALGKVMMAIASIEDQGTQQKILYNLGGIPGKEISEEFAKLLDAAGKIATGEIRPQVGNETQKAYEAATKENEYFALMKEQVLAKQVALETLSKVTNDLSGVLTGLSRFAASLAGGFNGWPDWGRYALLITIGVMGATSLISSTIFTARAFVSSLKLIYQAIREIPSSVKTKVSNWRTKGTDVNTGGPTSPSGKQQPRNSTDRKPAPIFQNIYKAILELPSKLKTKWTNGGKETPSIDTGGAGSTSQSSSRKIKSKSKNKTNKNQKKNSSGRNSNQPGLQGGSSSSPKNGFAHGGGTSSLISGFSHTDSGIAGFKGGAKGLLRRVPLLGHALSLVDFAQSDNKLETAAQLGTEALGGWGGAAAGAAAGAAIGSVVPVLGTALGGVIGGLIGGFGGSMAGSAAFDGIKSLWQDEPPPTVAMPRRPLSKEVRQNLLQSMPAGPPVPDQSPVSGHQAKSQPISLTIPQITIPLHAEGVLQDIPTMLRMLSDPSVGQRIKDIIEKSLLDALETRGGVTV</sequence>
<feature type="region of interest" description="Disordered" evidence="1">
    <location>
        <begin position="503"/>
        <end position="532"/>
    </location>
</feature>
<feature type="region of interest" description="Disordered" evidence="1">
    <location>
        <begin position="554"/>
        <end position="621"/>
    </location>
</feature>
<evidence type="ECO:0008006" key="6">
    <source>
        <dbReference type="Google" id="ProtNLM"/>
    </source>
</evidence>
<reference evidence="4" key="1">
    <citation type="submission" date="2015-07" db="EMBL/GenBank/DDBJ databases">
        <title>Genome sequencing project for genomic taxonomy and phylogenomics of Bacillus-like bacteria.</title>
        <authorList>
            <person name="Liu B."/>
            <person name="Wang J."/>
            <person name="Zhu Y."/>
            <person name="Liu G."/>
            <person name="Chen Q."/>
            <person name="Chen Z."/>
            <person name="Lan J."/>
            <person name="Che J."/>
            <person name="Ge C."/>
            <person name="Shi H."/>
            <person name="Pan Z."/>
            <person name="Liu X."/>
        </authorList>
    </citation>
    <scope>NUCLEOTIDE SEQUENCE [LARGE SCALE GENOMIC DNA]</scope>
    <source>
        <strain evidence="4">DSM 9887</strain>
    </source>
</reference>
<evidence type="ECO:0000313" key="2">
    <source>
        <dbReference type="EMBL" id="GED68687.1"/>
    </source>
</evidence>
<dbReference type="EMBL" id="LGIQ01000011">
    <property type="protein sequence ID" value="KNB69951.1"/>
    <property type="molecule type" value="Genomic_DNA"/>
</dbReference>
<dbReference type="Proteomes" id="UP000319578">
    <property type="component" value="Unassembled WGS sequence"/>
</dbReference>
<name>A0A0K9YMQ5_9BACL</name>
<reference evidence="2 5" key="3">
    <citation type="submission" date="2019-06" db="EMBL/GenBank/DDBJ databases">
        <title>Whole genome shotgun sequence of Brevibacillus reuszeri NBRC 15719.</title>
        <authorList>
            <person name="Hosoyama A."/>
            <person name="Uohara A."/>
            <person name="Ohji S."/>
            <person name="Ichikawa N."/>
        </authorList>
    </citation>
    <scope>NUCLEOTIDE SEQUENCE [LARGE SCALE GENOMIC DNA]</scope>
    <source>
        <strain evidence="2 5">NBRC 15719</strain>
    </source>
</reference>
<evidence type="ECO:0000313" key="5">
    <source>
        <dbReference type="Proteomes" id="UP000319578"/>
    </source>
</evidence>
<dbReference type="Proteomes" id="UP000036834">
    <property type="component" value="Unassembled WGS sequence"/>
</dbReference>
<comment type="caution">
    <text evidence="3">The sequence shown here is derived from an EMBL/GenBank/DDBJ whole genome shotgun (WGS) entry which is preliminary data.</text>
</comment>
<feature type="region of interest" description="Disordered" evidence="1">
    <location>
        <begin position="762"/>
        <end position="783"/>
    </location>
</feature>
<protein>
    <recommendedName>
        <fullName evidence="6">Phage tail tape measure protein domain-containing protein</fullName>
    </recommendedName>
</protein>
<dbReference type="PANTHER" id="PTHR21525:SF9">
    <property type="entry name" value="CHANNEL_COLICIN DOMAIN-CONTAINING PROTEIN"/>
    <property type="match status" value="1"/>
</dbReference>
<reference evidence="3" key="2">
    <citation type="submission" date="2015-07" db="EMBL/GenBank/DDBJ databases">
        <title>MeaNS - Measles Nucleotide Surveillance Program.</title>
        <authorList>
            <person name="Tran T."/>
            <person name="Druce J."/>
        </authorList>
    </citation>
    <scope>NUCLEOTIDE SEQUENCE</scope>
    <source>
        <strain evidence="3">DSM 9887</strain>
    </source>
</reference>
<keyword evidence="5" id="KW-1185">Reference proteome</keyword>
<dbReference type="AlphaFoldDB" id="A0A0K9YMQ5"/>
<gene>
    <name evidence="3" type="ORF">ADS79_29420</name>
    <name evidence="2" type="ORF">BRE01_23890</name>
</gene>
<dbReference type="STRING" id="54915.ADS79_29420"/>
<dbReference type="OrthoDB" id="2462046at2"/>
<accession>A0A0K9YMQ5</accession>
<proteinExistence type="predicted"/>
<evidence type="ECO:0000256" key="1">
    <source>
        <dbReference type="SAM" id="MobiDB-lite"/>
    </source>
</evidence>
<evidence type="ECO:0000313" key="3">
    <source>
        <dbReference type="EMBL" id="KNB69951.1"/>
    </source>
</evidence>
<organism evidence="3 4">
    <name type="scientific">Brevibacillus reuszeri</name>
    <dbReference type="NCBI Taxonomy" id="54915"/>
    <lineage>
        <taxon>Bacteria</taxon>
        <taxon>Bacillati</taxon>
        <taxon>Bacillota</taxon>
        <taxon>Bacilli</taxon>
        <taxon>Bacillales</taxon>
        <taxon>Paenibacillaceae</taxon>
        <taxon>Brevibacillus</taxon>
    </lineage>
</organism>
<dbReference type="PATRIC" id="fig|54915.3.peg.5101"/>
<dbReference type="RefSeq" id="WP_049741990.1">
    <property type="nucleotide sequence ID" value="NZ_BJON01000009.1"/>
</dbReference>
<feature type="compositionally biased region" description="Polar residues" evidence="1">
    <location>
        <begin position="774"/>
        <end position="783"/>
    </location>
</feature>
<feature type="compositionally biased region" description="Basic residues" evidence="1">
    <location>
        <begin position="578"/>
        <end position="593"/>
    </location>
</feature>
<dbReference type="PANTHER" id="PTHR21525">
    <property type="entry name" value="MOTILE SPERM PROTEIN"/>
    <property type="match status" value="1"/>
</dbReference>